<comment type="caution">
    <text evidence="3">The sequence shown here is derived from an EMBL/GenBank/DDBJ whole genome shotgun (WGS) entry which is preliminary data.</text>
</comment>
<dbReference type="CDD" id="cd21608">
    <property type="entry name" value="RRM2_NsCP33_like"/>
    <property type="match status" value="1"/>
</dbReference>
<dbReference type="Proteomes" id="UP000277457">
    <property type="component" value="Unassembled WGS sequence"/>
</dbReference>
<sequence length="90" mass="9968">MGKKLYVGNLSYKVTEDDLKDLFGEFGSVTEINLITDRATGRSRGFGFVEFSSGDEADKAINSLNGKMLQDRKIIVSEARPQKSGGSRRY</sequence>
<evidence type="ECO:0000256" key="1">
    <source>
        <dbReference type="ARBA" id="ARBA00022884"/>
    </source>
</evidence>
<dbReference type="InterPro" id="IPR000504">
    <property type="entry name" value="RRM_dom"/>
</dbReference>
<dbReference type="InterPro" id="IPR035979">
    <property type="entry name" value="RBD_domain_sf"/>
</dbReference>
<dbReference type="EMBL" id="QMPY01000005">
    <property type="protein sequence ID" value="RLE08834.1"/>
    <property type="molecule type" value="Genomic_DNA"/>
</dbReference>
<organism evidence="3 4">
    <name type="scientific">Aerophobetes bacterium</name>
    <dbReference type="NCBI Taxonomy" id="2030807"/>
    <lineage>
        <taxon>Bacteria</taxon>
        <taxon>Candidatus Aerophobota</taxon>
    </lineage>
</organism>
<evidence type="ECO:0000259" key="2">
    <source>
        <dbReference type="PROSITE" id="PS50102"/>
    </source>
</evidence>
<reference evidence="3 4" key="1">
    <citation type="submission" date="2018-06" db="EMBL/GenBank/DDBJ databases">
        <title>Extensive metabolic versatility and redundancy in microbially diverse, dynamic hydrothermal sediments.</title>
        <authorList>
            <person name="Dombrowski N."/>
            <person name="Teske A."/>
            <person name="Baker B.J."/>
        </authorList>
    </citation>
    <scope>NUCLEOTIDE SEQUENCE [LARGE SCALE GENOMIC DNA]</scope>
    <source>
        <strain evidence="3">B7_G13</strain>
    </source>
</reference>
<dbReference type="InterPro" id="IPR012677">
    <property type="entry name" value="Nucleotide-bd_a/b_plait_sf"/>
</dbReference>
<protein>
    <submittedName>
        <fullName evidence="3">RNA-binding protein</fullName>
    </submittedName>
</protein>
<dbReference type="InterPro" id="IPR048289">
    <property type="entry name" value="RRM2_NsCP33-like"/>
</dbReference>
<dbReference type="SUPFAM" id="SSF54928">
    <property type="entry name" value="RNA-binding domain, RBD"/>
    <property type="match status" value="1"/>
</dbReference>
<proteinExistence type="predicted"/>
<dbReference type="AlphaFoldDB" id="A0A662D3F9"/>
<evidence type="ECO:0000313" key="3">
    <source>
        <dbReference type="EMBL" id="RLE08834.1"/>
    </source>
</evidence>
<dbReference type="PROSITE" id="PS50102">
    <property type="entry name" value="RRM"/>
    <property type="match status" value="1"/>
</dbReference>
<name>A0A662D3F9_UNCAE</name>
<dbReference type="GO" id="GO:0003723">
    <property type="term" value="F:RNA binding"/>
    <property type="evidence" value="ECO:0007669"/>
    <property type="project" value="UniProtKB-KW"/>
</dbReference>
<evidence type="ECO:0000313" key="4">
    <source>
        <dbReference type="Proteomes" id="UP000277457"/>
    </source>
</evidence>
<feature type="domain" description="RRM" evidence="2">
    <location>
        <begin position="3"/>
        <end position="81"/>
    </location>
</feature>
<dbReference type="PANTHER" id="PTHR48027">
    <property type="entry name" value="HETEROGENEOUS NUCLEAR RIBONUCLEOPROTEIN 87F-RELATED"/>
    <property type="match status" value="1"/>
</dbReference>
<accession>A0A662D3F9</accession>
<gene>
    <name evidence="3" type="ORF">DRZ78_00300</name>
</gene>
<dbReference type="Gene3D" id="3.30.70.330">
    <property type="match status" value="1"/>
</dbReference>
<dbReference type="SMART" id="SM00360">
    <property type="entry name" value="RRM"/>
    <property type="match status" value="1"/>
</dbReference>
<keyword evidence="1" id="KW-0694">RNA-binding</keyword>
<dbReference type="InterPro" id="IPR052462">
    <property type="entry name" value="SLIRP/GR-RBP-like"/>
</dbReference>
<dbReference type="Pfam" id="PF00076">
    <property type="entry name" value="RRM_1"/>
    <property type="match status" value="1"/>
</dbReference>